<dbReference type="GO" id="GO:0004735">
    <property type="term" value="F:pyrroline-5-carboxylate reductase activity"/>
    <property type="evidence" value="ECO:0007669"/>
    <property type="project" value="UniProtKB-UniRule"/>
</dbReference>
<organism evidence="9 10">
    <name type="scientific">Urechidicola croceus</name>
    <dbReference type="NCBI Taxonomy" id="1850246"/>
    <lineage>
        <taxon>Bacteria</taxon>
        <taxon>Pseudomonadati</taxon>
        <taxon>Bacteroidota</taxon>
        <taxon>Flavobacteriia</taxon>
        <taxon>Flavobacteriales</taxon>
        <taxon>Flavobacteriaceae</taxon>
        <taxon>Urechidicola</taxon>
    </lineage>
</organism>
<dbReference type="InterPro" id="IPR008927">
    <property type="entry name" value="6-PGluconate_DH-like_C_sf"/>
</dbReference>
<reference evidence="9 10" key="1">
    <citation type="submission" date="2016-10" db="EMBL/GenBank/DDBJ databases">
        <title>Lutibacter sp. LPB0138, isolated from marine gastropod.</title>
        <authorList>
            <person name="Kim E."/>
            <person name="Yi H."/>
        </authorList>
    </citation>
    <scope>NUCLEOTIDE SEQUENCE [LARGE SCALE GENOMIC DNA]</scope>
    <source>
        <strain evidence="9 10">LPB0138</strain>
    </source>
</reference>
<dbReference type="InterPro" id="IPR028939">
    <property type="entry name" value="P5C_Rdtase_cat_N"/>
</dbReference>
<proteinExistence type="inferred from homology"/>
<gene>
    <name evidence="4" type="primary">proC</name>
    <name evidence="9" type="ORF">LPB138_15045</name>
</gene>
<keyword evidence="4" id="KW-0028">Amino-acid biosynthesis</keyword>
<dbReference type="OrthoDB" id="9805754at2"/>
<dbReference type="Pfam" id="PF14748">
    <property type="entry name" value="P5CR_dimer"/>
    <property type="match status" value="1"/>
</dbReference>
<dbReference type="Gene3D" id="3.40.50.720">
    <property type="entry name" value="NAD(P)-binding Rossmann-like Domain"/>
    <property type="match status" value="1"/>
</dbReference>
<dbReference type="Pfam" id="PF03807">
    <property type="entry name" value="F420_oxidored"/>
    <property type="match status" value="1"/>
</dbReference>
<dbReference type="InterPro" id="IPR036291">
    <property type="entry name" value="NAD(P)-bd_dom_sf"/>
</dbReference>
<dbReference type="GO" id="GO:0055129">
    <property type="term" value="P:L-proline biosynthetic process"/>
    <property type="evidence" value="ECO:0007669"/>
    <property type="project" value="UniProtKB-UniRule"/>
</dbReference>
<evidence type="ECO:0000256" key="1">
    <source>
        <dbReference type="ARBA" id="ARBA00005525"/>
    </source>
</evidence>
<evidence type="ECO:0000256" key="2">
    <source>
        <dbReference type="ARBA" id="ARBA00022857"/>
    </source>
</evidence>
<evidence type="ECO:0000256" key="6">
    <source>
        <dbReference type="PIRSR" id="PIRSR000193-1"/>
    </source>
</evidence>
<dbReference type="HAMAP" id="MF_01925">
    <property type="entry name" value="P5C_reductase"/>
    <property type="match status" value="1"/>
</dbReference>
<name>A0A1D8PBI7_9FLAO</name>
<comment type="pathway">
    <text evidence="4">Amino-acid biosynthesis; L-proline biosynthesis; L-proline from L-glutamate 5-semialdehyde: step 1/1.</text>
</comment>
<evidence type="ECO:0000259" key="7">
    <source>
        <dbReference type="Pfam" id="PF03807"/>
    </source>
</evidence>
<protein>
    <recommendedName>
        <fullName evidence="4 5">Pyrroline-5-carboxylate reductase</fullName>
        <shortName evidence="4">P5C reductase</shortName>
        <shortName evidence="4">P5CR</shortName>
        <ecNumber evidence="4 5">1.5.1.2</ecNumber>
    </recommendedName>
    <alternativeName>
        <fullName evidence="4">PCA reductase</fullName>
    </alternativeName>
</protein>
<sequence length="268" mass="29380">MKVLVIGAGNMGLTYAQAMSKSKLLTKKNIMILDKSTEKTTSLKKISHFDVFKNLQDCIPYADLIFIAVKPYHSNSLFEEMKPLMNKEQVVISIMAGVTIDTIKEGLKIHKIIRAMPNLPAQIGKGVTSYTASPEISRIELLTVENLLNTTGKSILVSNENYIDASTGISGSGPAYVFYFMQSMLEAALKMGFSNNDSKLLVSQTFQGAVDLFNQSDLSPNSWMEKVASKGGTTRAALDSMEDNNVKELIKDAAYAAFNRAVELGNEK</sequence>
<dbReference type="Gene3D" id="1.10.3730.10">
    <property type="entry name" value="ProC C-terminal domain-like"/>
    <property type="match status" value="1"/>
</dbReference>
<keyword evidence="2 4" id="KW-0521">NADP</keyword>
<dbReference type="EMBL" id="CP017478">
    <property type="protein sequence ID" value="AOW21923.1"/>
    <property type="molecule type" value="Genomic_DNA"/>
</dbReference>
<dbReference type="AlphaFoldDB" id="A0A1D8PBI7"/>
<accession>A0A1D8PBI7</accession>
<dbReference type="PIRSF" id="PIRSF000193">
    <property type="entry name" value="Pyrrol-5-carb_rd"/>
    <property type="match status" value="1"/>
</dbReference>
<dbReference type="UniPathway" id="UPA00098">
    <property type="reaction ID" value="UER00361"/>
</dbReference>
<keyword evidence="4" id="KW-0963">Cytoplasm</keyword>
<feature type="binding site" evidence="6">
    <location>
        <begin position="68"/>
        <end position="71"/>
    </location>
    <ligand>
        <name>NADP(+)</name>
        <dbReference type="ChEBI" id="CHEBI:58349"/>
    </ligand>
</feature>
<evidence type="ECO:0000256" key="4">
    <source>
        <dbReference type="HAMAP-Rule" id="MF_01925"/>
    </source>
</evidence>
<dbReference type="KEGG" id="lul:LPB138_15045"/>
<dbReference type="InterPro" id="IPR029036">
    <property type="entry name" value="P5CR_dimer"/>
</dbReference>
<comment type="subcellular location">
    <subcellularLocation>
        <location evidence="4">Cytoplasm</location>
    </subcellularLocation>
</comment>
<keyword evidence="3 4" id="KW-0560">Oxidoreductase</keyword>
<dbReference type="RefSeq" id="WP_070238083.1">
    <property type="nucleotide sequence ID" value="NZ_CP017478.1"/>
</dbReference>
<evidence type="ECO:0000259" key="8">
    <source>
        <dbReference type="Pfam" id="PF14748"/>
    </source>
</evidence>
<feature type="domain" description="Pyrroline-5-carboxylate reductase dimerisation" evidence="8">
    <location>
        <begin position="160"/>
        <end position="264"/>
    </location>
</feature>
<dbReference type="SUPFAM" id="SSF48179">
    <property type="entry name" value="6-phosphogluconate dehydrogenase C-terminal domain-like"/>
    <property type="match status" value="1"/>
</dbReference>
<dbReference type="SUPFAM" id="SSF51735">
    <property type="entry name" value="NAD(P)-binding Rossmann-fold domains"/>
    <property type="match status" value="1"/>
</dbReference>
<evidence type="ECO:0000256" key="3">
    <source>
        <dbReference type="ARBA" id="ARBA00023002"/>
    </source>
</evidence>
<keyword evidence="10" id="KW-1185">Reference proteome</keyword>
<keyword evidence="4" id="KW-0641">Proline biosynthesis</keyword>
<dbReference type="PANTHER" id="PTHR11645:SF0">
    <property type="entry name" value="PYRROLINE-5-CARBOXYLATE REDUCTASE 3"/>
    <property type="match status" value="1"/>
</dbReference>
<comment type="catalytic activity">
    <reaction evidence="4">
        <text>L-proline + NAD(+) = (S)-1-pyrroline-5-carboxylate + NADH + 2 H(+)</text>
        <dbReference type="Rhea" id="RHEA:14105"/>
        <dbReference type="ChEBI" id="CHEBI:15378"/>
        <dbReference type="ChEBI" id="CHEBI:17388"/>
        <dbReference type="ChEBI" id="CHEBI:57540"/>
        <dbReference type="ChEBI" id="CHEBI:57945"/>
        <dbReference type="ChEBI" id="CHEBI:60039"/>
        <dbReference type="EC" id="1.5.1.2"/>
    </reaction>
</comment>
<dbReference type="FunFam" id="1.10.3730.10:FF:000001">
    <property type="entry name" value="Pyrroline-5-carboxylate reductase"/>
    <property type="match status" value="1"/>
</dbReference>
<dbReference type="EC" id="1.5.1.2" evidence="4 5"/>
<evidence type="ECO:0000313" key="9">
    <source>
        <dbReference type="EMBL" id="AOW21923.1"/>
    </source>
</evidence>
<dbReference type="GO" id="GO:0005737">
    <property type="term" value="C:cytoplasm"/>
    <property type="evidence" value="ECO:0007669"/>
    <property type="project" value="UniProtKB-SubCell"/>
</dbReference>
<dbReference type="STRING" id="1850246.LPB138_15045"/>
<comment type="catalytic activity">
    <reaction evidence="4">
        <text>L-proline + NADP(+) = (S)-1-pyrroline-5-carboxylate + NADPH + 2 H(+)</text>
        <dbReference type="Rhea" id="RHEA:14109"/>
        <dbReference type="ChEBI" id="CHEBI:15378"/>
        <dbReference type="ChEBI" id="CHEBI:17388"/>
        <dbReference type="ChEBI" id="CHEBI:57783"/>
        <dbReference type="ChEBI" id="CHEBI:58349"/>
        <dbReference type="ChEBI" id="CHEBI:60039"/>
        <dbReference type="EC" id="1.5.1.2"/>
    </reaction>
</comment>
<dbReference type="InterPro" id="IPR000304">
    <property type="entry name" value="Pyrroline-COOH_reductase"/>
</dbReference>
<dbReference type="PANTHER" id="PTHR11645">
    <property type="entry name" value="PYRROLINE-5-CARBOXYLATE REDUCTASE"/>
    <property type="match status" value="1"/>
</dbReference>
<feature type="binding site" evidence="6">
    <location>
        <begin position="6"/>
        <end position="11"/>
    </location>
    <ligand>
        <name>NADP(+)</name>
        <dbReference type="ChEBI" id="CHEBI:58349"/>
    </ligand>
</feature>
<feature type="domain" description="Pyrroline-5-carboxylate reductase catalytic N-terminal" evidence="7">
    <location>
        <begin position="2"/>
        <end position="97"/>
    </location>
</feature>
<comment type="similarity">
    <text evidence="1 4">Belongs to the pyrroline-5-carboxylate reductase family.</text>
</comment>
<evidence type="ECO:0000313" key="10">
    <source>
        <dbReference type="Proteomes" id="UP000176050"/>
    </source>
</evidence>
<dbReference type="Proteomes" id="UP000176050">
    <property type="component" value="Chromosome"/>
</dbReference>
<evidence type="ECO:0000256" key="5">
    <source>
        <dbReference type="NCBIfam" id="TIGR00112"/>
    </source>
</evidence>
<dbReference type="NCBIfam" id="TIGR00112">
    <property type="entry name" value="proC"/>
    <property type="match status" value="1"/>
</dbReference>
<comment type="function">
    <text evidence="4">Catalyzes the reduction of 1-pyrroline-5-carboxylate (PCA) to L-proline.</text>
</comment>